<feature type="transmembrane region" description="Helical" evidence="1">
    <location>
        <begin position="130"/>
        <end position="157"/>
    </location>
</feature>
<keyword evidence="1" id="KW-1133">Transmembrane helix</keyword>
<feature type="transmembrane region" description="Helical" evidence="1">
    <location>
        <begin position="102"/>
        <end position="124"/>
    </location>
</feature>
<protein>
    <submittedName>
        <fullName evidence="2">Uncharacterized protein</fullName>
    </submittedName>
</protein>
<reference evidence="2" key="1">
    <citation type="submission" date="2020-07" db="EMBL/GenBank/DDBJ databases">
        <title>Vallitalea pronyensis genome.</title>
        <authorList>
            <person name="Postec A."/>
        </authorList>
    </citation>
    <scope>NUCLEOTIDE SEQUENCE</scope>
    <source>
        <strain evidence="2">FatNI3</strain>
    </source>
</reference>
<keyword evidence="1" id="KW-0812">Transmembrane</keyword>
<dbReference type="KEGG" id="vpy:HZI73_10350"/>
<sequence length="235" mass="26635">MIKYAHMKADYKQLRREPMMLFLMLLPILLISIGKLAIIYLPHIVLDYTGINIIDYYGYIVGMVFLLVAGMLGIVTGFMMLDDKDARIYELMSITPLGREGYLYNRLSLPVVMTWIYGLLTWVVYDGIQISTGLLLLILMLLSIEVMMIGLILLYVADDKVKGLTYGKGLNIVLLFSLADLLENPFLQGIAKVVPTYWITKILIQPEALHMVSALGVHLLWLVVIGRRFYKGDIG</sequence>
<dbReference type="Proteomes" id="UP000683246">
    <property type="component" value="Chromosome"/>
</dbReference>
<name>A0A8J8MJ94_9FIRM</name>
<dbReference type="EMBL" id="CP058649">
    <property type="protein sequence ID" value="QUI22674.1"/>
    <property type="molecule type" value="Genomic_DNA"/>
</dbReference>
<dbReference type="RefSeq" id="WP_212698166.1">
    <property type="nucleotide sequence ID" value="NZ_CP058649.1"/>
</dbReference>
<evidence type="ECO:0000313" key="3">
    <source>
        <dbReference type="Proteomes" id="UP000683246"/>
    </source>
</evidence>
<gene>
    <name evidence="2" type="ORF">HZI73_10350</name>
</gene>
<organism evidence="2 3">
    <name type="scientific">Vallitalea pronyensis</name>
    <dbReference type="NCBI Taxonomy" id="1348613"/>
    <lineage>
        <taxon>Bacteria</taxon>
        <taxon>Bacillati</taxon>
        <taxon>Bacillota</taxon>
        <taxon>Clostridia</taxon>
        <taxon>Lachnospirales</taxon>
        <taxon>Vallitaleaceae</taxon>
        <taxon>Vallitalea</taxon>
    </lineage>
</organism>
<keyword evidence="3" id="KW-1185">Reference proteome</keyword>
<feature type="transmembrane region" description="Helical" evidence="1">
    <location>
        <begin position="208"/>
        <end position="230"/>
    </location>
</feature>
<feature type="transmembrane region" description="Helical" evidence="1">
    <location>
        <begin position="56"/>
        <end position="81"/>
    </location>
</feature>
<proteinExistence type="predicted"/>
<accession>A0A8J8MJ94</accession>
<feature type="transmembrane region" description="Helical" evidence="1">
    <location>
        <begin position="169"/>
        <end position="188"/>
    </location>
</feature>
<feature type="transmembrane region" description="Helical" evidence="1">
    <location>
        <begin position="21"/>
        <end position="44"/>
    </location>
</feature>
<keyword evidence="1" id="KW-0472">Membrane</keyword>
<evidence type="ECO:0000256" key="1">
    <source>
        <dbReference type="SAM" id="Phobius"/>
    </source>
</evidence>
<dbReference type="AlphaFoldDB" id="A0A8J8MJ94"/>
<evidence type="ECO:0000313" key="2">
    <source>
        <dbReference type="EMBL" id="QUI22674.1"/>
    </source>
</evidence>